<evidence type="ECO:0000256" key="15">
    <source>
        <dbReference type="SAM" id="Coils"/>
    </source>
</evidence>
<dbReference type="GO" id="GO:0004828">
    <property type="term" value="F:serine-tRNA ligase activity"/>
    <property type="evidence" value="ECO:0007669"/>
    <property type="project" value="UniProtKB-UniRule"/>
</dbReference>
<evidence type="ECO:0000256" key="10">
    <source>
        <dbReference type="ARBA" id="ARBA00047929"/>
    </source>
</evidence>
<evidence type="ECO:0000256" key="12">
    <source>
        <dbReference type="HAMAP-Rule" id="MF_00176"/>
    </source>
</evidence>
<evidence type="ECO:0000256" key="9">
    <source>
        <dbReference type="ARBA" id="ARBA00023146"/>
    </source>
</evidence>
<evidence type="ECO:0000256" key="13">
    <source>
        <dbReference type="PIRSR" id="PIRSR001529-1"/>
    </source>
</evidence>
<evidence type="ECO:0000256" key="5">
    <source>
        <dbReference type="ARBA" id="ARBA00022598"/>
    </source>
</evidence>
<comment type="caution">
    <text evidence="12">Lacks conserved residue(s) required for the propagation of feature annotation.</text>
</comment>
<gene>
    <name evidence="12" type="primary">serS</name>
    <name evidence="17" type="ORF">EBV32_01645</name>
    <name evidence="19" type="ORF">EBV78_01720</name>
    <name evidence="18" type="ORF">EBX74_02315</name>
</gene>
<evidence type="ECO:0000256" key="1">
    <source>
        <dbReference type="ARBA" id="ARBA00004496"/>
    </source>
</evidence>
<dbReference type="InterPro" id="IPR042103">
    <property type="entry name" value="SerRS_1_N_sf"/>
</dbReference>
<comment type="subunit">
    <text evidence="12">Homodimer. The tRNA molecule binds across the dimer.</text>
</comment>
<feature type="binding site" evidence="12">
    <location>
        <begin position="233"/>
        <end position="235"/>
    </location>
    <ligand>
        <name>L-serine</name>
        <dbReference type="ChEBI" id="CHEBI:33384"/>
    </ligand>
</feature>
<dbReference type="Gene3D" id="1.10.287.40">
    <property type="entry name" value="Serine-tRNA synthetase, tRNA binding domain"/>
    <property type="match status" value="1"/>
</dbReference>
<dbReference type="InterPro" id="IPR045864">
    <property type="entry name" value="aa-tRNA-synth_II/BPL/LPL"/>
</dbReference>
<dbReference type="PANTHER" id="PTHR43697:SF1">
    <property type="entry name" value="SERINE--TRNA LIGASE"/>
    <property type="match status" value="1"/>
</dbReference>
<evidence type="ECO:0000256" key="8">
    <source>
        <dbReference type="ARBA" id="ARBA00022917"/>
    </source>
</evidence>
<evidence type="ECO:0000256" key="14">
    <source>
        <dbReference type="PIRSR" id="PIRSR001529-2"/>
    </source>
</evidence>
<keyword evidence="6 12" id="KW-0547">Nucleotide-binding</keyword>
<accession>A0A845S788</accession>
<dbReference type="EMBL" id="RGET01000013">
    <property type="protein sequence ID" value="NBN87781.1"/>
    <property type="molecule type" value="Genomic_DNA"/>
</dbReference>
<name>A0A845S788_9PROT</name>
<feature type="binding site" evidence="13">
    <location>
        <position position="264"/>
    </location>
    <ligand>
        <name>L-serine</name>
        <dbReference type="ChEBI" id="CHEBI:33384"/>
    </ligand>
</feature>
<keyword evidence="5 12" id="KW-0436">Ligase</keyword>
<dbReference type="InterPro" id="IPR006195">
    <property type="entry name" value="aa-tRNA-synth_II"/>
</dbReference>
<evidence type="ECO:0000256" key="7">
    <source>
        <dbReference type="ARBA" id="ARBA00022840"/>
    </source>
</evidence>
<dbReference type="Gene3D" id="3.30.930.10">
    <property type="entry name" value="Bira Bifunctional Protein, Domain 2"/>
    <property type="match status" value="1"/>
</dbReference>
<keyword evidence="8 12" id="KW-0648">Protein biosynthesis</keyword>
<dbReference type="EMBL" id="RGGN01000041">
    <property type="protein sequence ID" value="NCU62799.1"/>
    <property type="molecule type" value="Genomic_DNA"/>
</dbReference>
<evidence type="ECO:0000256" key="3">
    <source>
        <dbReference type="ARBA" id="ARBA00010728"/>
    </source>
</evidence>
<comment type="catalytic activity">
    <reaction evidence="10 12">
        <text>tRNA(Sec) + L-serine + ATP = L-seryl-tRNA(Sec) + AMP + diphosphate + H(+)</text>
        <dbReference type="Rhea" id="RHEA:42580"/>
        <dbReference type="Rhea" id="RHEA-COMP:9742"/>
        <dbReference type="Rhea" id="RHEA-COMP:10128"/>
        <dbReference type="ChEBI" id="CHEBI:15378"/>
        <dbReference type="ChEBI" id="CHEBI:30616"/>
        <dbReference type="ChEBI" id="CHEBI:33019"/>
        <dbReference type="ChEBI" id="CHEBI:33384"/>
        <dbReference type="ChEBI" id="CHEBI:78442"/>
        <dbReference type="ChEBI" id="CHEBI:78533"/>
        <dbReference type="ChEBI" id="CHEBI:456215"/>
        <dbReference type="EC" id="6.1.1.11"/>
    </reaction>
</comment>
<evidence type="ECO:0000313" key="20">
    <source>
        <dbReference type="Proteomes" id="UP000572953"/>
    </source>
</evidence>
<dbReference type="CDD" id="cd00770">
    <property type="entry name" value="SerRS_core"/>
    <property type="match status" value="1"/>
</dbReference>
<comment type="caution">
    <text evidence="19">The sequence shown here is derived from an EMBL/GenBank/DDBJ whole genome shotgun (WGS) entry which is preliminary data.</text>
</comment>
<dbReference type="GO" id="GO:0006434">
    <property type="term" value="P:seryl-tRNA aminoacylation"/>
    <property type="evidence" value="ECO:0007669"/>
    <property type="project" value="UniProtKB-UniRule"/>
</dbReference>
<evidence type="ECO:0000256" key="2">
    <source>
        <dbReference type="ARBA" id="ARBA00005045"/>
    </source>
</evidence>
<dbReference type="Proteomes" id="UP000713222">
    <property type="component" value="Unassembled WGS sequence"/>
</dbReference>
<feature type="domain" description="Aminoacyl-transfer RNA synthetases class-II family profile" evidence="16">
    <location>
        <begin position="175"/>
        <end position="411"/>
    </location>
</feature>
<dbReference type="GO" id="GO:0016260">
    <property type="term" value="P:selenocysteine biosynthetic process"/>
    <property type="evidence" value="ECO:0007669"/>
    <property type="project" value="UniProtKB-UniRule"/>
</dbReference>
<feature type="coiled-coil region" evidence="15">
    <location>
        <begin position="33"/>
        <end position="106"/>
    </location>
</feature>
<comment type="domain">
    <text evidence="12">Consists of two distinct domains, a catalytic core and a N-terminal extension that is involved in tRNA binding.</text>
</comment>
<sequence>MINLKNLRDNPSFYKKKYKERFVKNSDQLVDDIVSLDSSIRQILEKQQKLQEERNKISKELSISKDKKSEQFLTMSKKVLNIKNEIENYEKNLTEQKVKINNILHNLPNIHLDDVPIGQDAKSNKEIKKSGNIKDFNFKIKSHDEIGLERDLIDFDTATKISGARYVITKGNIAKLERALINFMIDTHVHEFEYLEMNVPIIVNEESMFGTGQLPKFSNEQFSLNTGSWLIPTAEVSLTNIVRDKILNYEDLPLRYVAATPCFRAEAGAAGKDTKGMMRQHQFYKVELVSIVKPEDKNNELERLTNCAETILKRLEIPYRIVLLSSGDMGFSAEKTYDIEAWIPSQKNYREISSCSSCGQFQANRMMARFKDLDKKIDYVATLNGSGLAIGRTLIAIIENNQNEDGSINIPAVLHSYMNGIKKI</sequence>
<dbReference type="GO" id="GO:0005524">
    <property type="term" value="F:ATP binding"/>
    <property type="evidence" value="ECO:0007669"/>
    <property type="project" value="UniProtKB-UniRule"/>
</dbReference>
<dbReference type="Pfam" id="PF02403">
    <property type="entry name" value="Seryl_tRNA_N"/>
    <property type="match status" value="1"/>
</dbReference>
<dbReference type="PANTHER" id="PTHR43697">
    <property type="entry name" value="SERYL-TRNA SYNTHETASE"/>
    <property type="match status" value="1"/>
</dbReference>
<feature type="binding site" evidence="13">
    <location>
        <position position="384"/>
    </location>
    <ligand>
        <name>L-serine</name>
        <dbReference type="ChEBI" id="CHEBI:33384"/>
    </ligand>
</feature>
<dbReference type="PRINTS" id="PR00981">
    <property type="entry name" value="TRNASYNTHSER"/>
</dbReference>
<dbReference type="AlphaFoldDB" id="A0A845S788"/>
<protein>
    <recommendedName>
        <fullName evidence="12">Serine--tRNA ligase</fullName>
        <ecNumber evidence="12">6.1.1.11</ecNumber>
    </recommendedName>
    <alternativeName>
        <fullName evidence="12">Seryl-tRNA synthetase</fullName>
        <shortName evidence="12">SerRS</shortName>
    </alternativeName>
    <alternativeName>
        <fullName evidence="12">Seryl-tRNA(Ser/Sec) synthetase</fullName>
    </alternativeName>
</protein>
<dbReference type="PIRSF" id="PIRSF001529">
    <property type="entry name" value="Ser-tRNA-synth_IIa"/>
    <property type="match status" value="1"/>
</dbReference>
<keyword evidence="15" id="KW-0175">Coiled coil</keyword>
<proteinExistence type="inferred from homology"/>
<feature type="binding site" evidence="12 14">
    <location>
        <begin position="351"/>
        <end position="354"/>
    </location>
    <ligand>
        <name>ATP</name>
        <dbReference type="ChEBI" id="CHEBI:30616"/>
    </ligand>
</feature>
<evidence type="ECO:0000313" key="17">
    <source>
        <dbReference type="EMBL" id="NBN87781.1"/>
    </source>
</evidence>
<dbReference type="PROSITE" id="PS50862">
    <property type="entry name" value="AA_TRNA_LIGASE_II"/>
    <property type="match status" value="1"/>
</dbReference>
<comment type="function">
    <text evidence="12">Catalyzes the attachment of serine to tRNA(Ser). Is also able to aminoacylate tRNA(Sec) with serine, to form the misacylated tRNA L-seryl-tRNA(Sec), which will be further converted into selenocysteinyl-tRNA(Sec).</text>
</comment>
<dbReference type="HAMAP" id="MF_00176">
    <property type="entry name" value="Ser_tRNA_synth_type1"/>
    <property type="match status" value="1"/>
</dbReference>
<comment type="catalytic activity">
    <reaction evidence="11 12">
        <text>tRNA(Ser) + L-serine + ATP = L-seryl-tRNA(Ser) + AMP + diphosphate + H(+)</text>
        <dbReference type="Rhea" id="RHEA:12292"/>
        <dbReference type="Rhea" id="RHEA-COMP:9669"/>
        <dbReference type="Rhea" id="RHEA-COMP:9703"/>
        <dbReference type="ChEBI" id="CHEBI:15378"/>
        <dbReference type="ChEBI" id="CHEBI:30616"/>
        <dbReference type="ChEBI" id="CHEBI:33019"/>
        <dbReference type="ChEBI" id="CHEBI:33384"/>
        <dbReference type="ChEBI" id="CHEBI:78442"/>
        <dbReference type="ChEBI" id="CHEBI:78533"/>
        <dbReference type="ChEBI" id="CHEBI:456215"/>
        <dbReference type="EC" id="6.1.1.11"/>
    </reaction>
</comment>
<dbReference type="Proteomes" id="UP000572953">
    <property type="component" value="Unassembled WGS sequence"/>
</dbReference>
<feature type="binding site" evidence="12 14">
    <location>
        <begin position="264"/>
        <end position="266"/>
    </location>
    <ligand>
        <name>ATP</name>
        <dbReference type="ChEBI" id="CHEBI:30616"/>
    </ligand>
</feature>
<dbReference type="Pfam" id="PF00587">
    <property type="entry name" value="tRNA-synt_2b"/>
    <property type="match status" value="1"/>
</dbReference>
<reference evidence="19 20" key="1">
    <citation type="submission" date="2018-10" db="EMBL/GenBank/DDBJ databases">
        <title>Iterative Subtractive Binning of Freshwater Chronoseries Metagenomes Recovers Nearly Complete Genomes from over Four Hundred Novel Species.</title>
        <authorList>
            <person name="Rodriguez-R L.M."/>
            <person name="Tsementzi D."/>
            <person name="Luo C."/>
            <person name="Konstantinidis K.T."/>
        </authorList>
    </citation>
    <scope>NUCLEOTIDE SEQUENCE [LARGE SCALE GENOMIC DNA]</scope>
    <source>
        <strain evidence="19">WB7_2B_003</strain>
        <strain evidence="17">WB7_6_001</strain>
        <strain evidence="18">WB8_2A_004</strain>
    </source>
</reference>
<dbReference type="GO" id="GO:0005737">
    <property type="term" value="C:cytoplasm"/>
    <property type="evidence" value="ECO:0007669"/>
    <property type="project" value="UniProtKB-SubCell"/>
</dbReference>
<evidence type="ECO:0000256" key="6">
    <source>
        <dbReference type="ARBA" id="ARBA00022741"/>
    </source>
</evidence>
<dbReference type="EC" id="6.1.1.11" evidence="12"/>
<dbReference type="InterPro" id="IPR002317">
    <property type="entry name" value="Ser-tRNA-ligase_type_1"/>
</dbReference>
<comment type="similarity">
    <text evidence="3 12">Belongs to the class-II aminoacyl-tRNA synthetase family. Type-1 seryl-tRNA synthetase subfamily.</text>
</comment>
<dbReference type="UniPathway" id="UPA00906">
    <property type="reaction ID" value="UER00895"/>
</dbReference>
<evidence type="ECO:0000256" key="11">
    <source>
        <dbReference type="ARBA" id="ARBA00048823"/>
    </source>
</evidence>
<dbReference type="InterPro" id="IPR033729">
    <property type="entry name" value="SerRS_core"/>
</dbReference>
<dbReference type="InterPro" id="IPR010978">
    <property type="entry name" value="tRNA-bd_arm"/>
</dbReference>
<keyword evidence="4 12" id="KW-0963">Cytoplasm</keyword>
<dbReference type="Proteomes" id="UP000747791">
    <property type="component" value="Unassembled WGS sequence"/>
</dbReference>
<evidence type="ECO:0000256" key="4">
    <source>
        <dbReference type="ARBA" id="ARBA00022490"/>
    </source>
</evidence>
<comment type="subcellular location">
    <subcellularLocation>
        <location evidence="1 12">Cytoplasm</location>
    </subcellularLocation>
</comment>
<dbReference type="NCBIfam" id="TIGR00414">
    <property type="entry name" value="serS"/>
    <property type="match status" value="1"/>
</dbReference>
<evidence type="ECO:0000313" key="18">
    <source>
        <dbReference type="EMBL" id="NCU53124.1"/>
    </source>
</evidence>
<feature type="binding site" evidence="13">
    <location>
        <position position="233"/>
    </location>
    <ligand>
        <name>L-serine</name>
        <dbReference type="ChEBI" id="CHEBI:33384"/>
    </ligand>
</feature>
<keyword evidence="9 12" id="KW-0030">Aminoacyl-tRNA synthetase</keyword>
<evidence type="ECO:0000259" key="16">
    <source>
        <dbReference type="PROSITE" id="PS50862"/>
    </source>
</evidence>
<keyword evidence="7 12" id="KW-0067">ATP-binding</keyword>
<feature type="binding site" evidence="12 13">
    <location>
        <position position="287"/>
    </location>
    <ligand>
        <name>L-serine</name>
        <dbReference type="ChEBI" id="CHEBI:33384"/>
    </ligand>
</feature>
<dbReference type="EMBL" id="RGOB01000050">
    <property type="protein sequence ID" value="NCU53124.1"/>
    <property type="molecule type" value="Genomic_DNA"/>
</dbReference>
<dbReference type="SUPFAM" id="SSF46589">
    <property type="entry name" value="tRNA-binding arm"/>
    <property type="match status" value="1"/>
</dbReference>
<organism evidence="19 20">
    <name type="scientific">Candidatus Fonsibacter lacus</name>
    <dbReference type="NCBI Taxonomy" id="2576439"/>
    <lineage>
        <taxon>Bacteria</taxon>
        <taxon>Pseudomonadati</taxon>
        <taxon>Pseudomonadota</taxon>
        <taxon>Alphaproteobacteria</taxon>
        <taxon>Candidatus Pelagibacterales</taxon>
        <taxon>Candidatus Pelagibacterales incertae sedis</taxon>
        <taxon>Candidatus Fonsibacter</taxon>
    </lineage>
</organism>
<dbReference type="InterPro" id="IPR015866">
    <property type="entry name" value="Ser-tRNA-synth_1_N"/>
</dbReference>
<comment type="pathway">
    <text evidence="2 12">Aminoacyl-tRNA biosynthesis; selenocysteinyl-tRNA(Sec) biosynthesis; L-seryl-tRNA(Sec) from L-serine and tRNA(Sec): step 1/1.</text>
</comment>
<dbReference type="SUPFAM" id="SSF55681">
    <property type="entry name" value="Class II aaRS and biotin synthetases"/>
    <property type="match status" value="1"/>
</dbReference>
<feature type="binding site" evidence="12">
    <location>
        <position position="386"/>
    </location>
    <ligand>
        <name>L-serine</name>
        <dbReference type="ChEBI" id="CHEBI:33384"/>
    </ligand>
</feature>
<dbReference type="InterPro" id="IPR002314">
    <property type="entry name" value="aa-tRNA-synt_IIb"/>
</dbReference>
<evidence type="ECO:0000313" key="19">
    <source>
        <dbReference type="EMBL" id="NCU62799.1"/>
    </source>
</evidence>